<reference evidence="1" key="1">
    <citation type="submission" date="2021-06" db="EMBL/GenBank/DDBJ databases">
        <authorList>
            <person name="Kallberg Y."/>
            <person name="Tangrot J."/>
            <person name="Rosling A."/>
        </authorList>
    </citation>
    <scope>NUCLEOTIDE SEQUENCE</scope>
    <source>
        <strain evidence="1">28 12/20/2015</strain>
    </source>
</reference>
<comment type="caution">
    <text evidence="1">The sequence shown here is derived from an EMBL/GenBank/DDBJ whole genome shotgun (WGS) entry which is preliminary data.</text>
</comment>
<dbReference type="Proteomes" id="UP000789366">
    <property type="component" value="Unassembled WGS sequence"/>
</dbReference>
<name>A0ACA9MDZ6_9GLOM</name>
<accession>A0ACA9MDZ6</accession>
<keyword evidence="2" id="KW-1185">Reference proteome</keyword>
<evidence type="ECO:0000313" key="2">
    <source>
        <dbReference type="Proteomes" id="UP000789366"/>
    </source>
</evidence>
<proteinExistence type="predicted"/>
<sequence>MNFDNFEKVEPEKPSAKSRRIREAIKDIEDQEEKMRIKNEEEERCLCNEGHEAEPFANWLLHYLHSFFYYYQRQDLESFDKPQKIMRYNFDDKKLLRERIRLLEKEINEGNAEIINTFGGELRSISNQIEKISDLSGKNYEEFQNINQTLENLYQRLKDYYDSKSGKVKDVIRVHQAPMIYQNQENINNFLQEISRILQPNDHPHEKPAGLNKRLIEAVTQKGDLVVDPCAGSFTVLNSCLETKREFLGADINYSQIKDLVPEEKQKIFYQYRYMGTFNKNMTEKNMKLPELISKSKEVKTILQELDQELKNSCQKAGCPDSCRQIPTSPQRVLTQLKIMENQDE</sequence>
<gene>
    <name evidence="1" type="ORF">SPELUC_LOCUS6523</name>
</gene>
<dbReference type="EMBL" id="CAJVPW010007730">
    <property type="protein sequence ID" value="CAG8584961.1"/>
    <property type="molecule type" value="Genomic_DNA"/>
</dbReference>
<protein>
    <submittedName>
        <fullName evidence="1">5719_t:CDS:1</fullName>
    </submittedName>
</protein>
<organism evidence="1 2">
    <name type="scientific">Cetraspora pellucida</name>
    <dbReference type="NCBI Taxonomy" id="1433469"/>
    <lineage>
        <taxon>Eukaryota</taxon>
        <taxon>Fungi</taxon>
        <taxon>Fungi incertae sedis</taxon>
        <taxon>Mucoromycota</taxon>
        <taxon>Glomeromycotina</taxon>
        <taxon>Glomeromycetes</taxon>
        <taxon>Diversisporales</taxon>
        <taxon>Gigasporaceae</taxon>
        <taxon>Cetraspora</taxon>
    </lineage>
</organism>
<evidence type="ECO:0000313" key="1">
    <source>
        <dbReference type="EMBL" id="CAG8584961.1"/>
    </source>
</evidence>